<feature type="compositionally biased region" description="Basic and acidic residues" evidence="1">
    <location>
        <begin position="202"/>
        <end position="215"/>
    </location>
</feature>
<feature type="compositionally biased region" description="Basic residues" evidence="1">
    <location>
        <begin position="96"/>
        <end position="109"/>
    </location>
</feature>
<protein>
    <submittedName>
        <fullName evidence="2">Uncharacterized protein</fullName>
    </submittedName>
</protein>
<feature type="region of interest" description="Disordered" evidence="1">
    <location>
        <begin position="138"/>
        <end position="226"/>
    </location>
</feature>
<feature type="compositionally biased region" description="Polar residues" evidence="1">
    <location>
        <begin position="170"/>
        <end position="179"/>
    </location>
</feature>
<feature type="region of interest" description="Disordered" evidence="1">
    <location>
        <begin position="78"/>
        <end position="112"/>
    </location>
</feature>
<feature type="compositionally biased region" description="Low complexity" evidence="1">
    <location>
        <begin position="25"/>
        <end position="36"/>
    </location>
</feature>
<dbReference type="Proteomes" id="UP000271241">
    <property type="component" value="Unassembled WGS sequence"/>
</dbReference>
<feature type="compositionally biased region" description="Basic and acidic residues" evidence="1">
    <location>
        <begin position="367"/>
        <end position="376"/>
    </location>
</feature>
<name>A0A4P9XWD6_9FUNG</name>
<dbReference type="AlphaFoldDB" id="A0A4P9XWD6"/>
<feature type="region of interest" description="Disordered" evidence="1">
    <location>
        <begin position="350"/>
        <end position="376"/>
    </location>
</feature>
<proteinExistence type="predicted"/>
<evidence type="ECO:0000256" key="1">
    <source>
        <dbReference type="SAM" id="MobiDB-lite"/>
    </source>
</evidence>
<gene>
    <name evidence="2" type="ORF">THASP1DRAFT_21932</name>
</gene>
<evidence type="ECO:0000313" key="2">
    <source>
        <dbReference type="EMBL" id="RKP10352.1"/>
    </source>
</evidence>
<reference evidence="3" key="1">
    <citation type="journal article" date="2018" name="Nat. Microbiol.">
        <title>Leveraging single-cell genomics to expand the fungal tree of life.</title>
        <authorList>
            <person name="Ahrendt S.R."/>
            <person name="Quandt C.A."/>
            <person name="Ciobanu D."/>
            <person name="Clum A."/>
            <person name="Salamov A."/>
            <person name="Andreopoulos B."/>
            <person name="Cheng J.F."/>
            <person name="Woyke T."/>
            <person name="Pelin A."/>
            <person name="Henrissat B."/>
            <person name="Reynolds N.K."/>
            <person name="Benny G.L."/>
            <person name="Smith M.E."/>
            <person name="James T.Y."/>
            <person name="Grigoriev I.V."/>
        </authorList>
    </citation>
    <scope>NUCLEOTIDE SEQUENCE [LARGE SCALE GENOMIC DNA]</scope>
    <source>
        <strain evidence="3">RSA 1356</strain>
    </source>
</reference>
<evidence type="ECO:0000313" key="3">
    <source>
        <dbReference type="Proteomes" id="UP000271241"/>
    </source>
</evidence>
<dbReference type="EMBL" id="KZ992457">
    <property type="protein sequence ID" value="RKP10352.1"/>
    <property type="molecule type" value="Genomic_DNA"/>
</dbReference>
<organism evidence="2 3">
    <name type="scientific">Thamnocephalis sphaerospora</name>
    <dbReference type="NCBI Taxonomy" id="78915"/>
    <lineage>
        <taxon>Eukaryota</taxon>
        <taxon>Fungi</taxon>
        <taxon>Fungi incertae sedis</taxon>
        <taxon>Zoopagomycota</taxon>
        <taxon>Zoopagomycotina</taxon>
        <taxon>Zoopagomycetes</taxon>
        <taxon>Zoopagales</taxon>
        <taxon>Sigmoideomycetaceae</taxon>
        <taxon>Thamnocephalis</taxon>
    </lineage>
</organism>
<accession>A0A4P9XWD6</accession>
<keyword evidence="3" id="KW-1185">Reference proteome</keyword>
<feature type="region of interest" description="Disordered" evidence="1">
    <location>
        <begin position="24"/>
        <end position="54"/>
    </location>
</feature>
<feature type="compositionally biased region" description="Polar residues" evidence="1">
    <location>
        <begin position="241"/>
        <end position="251"/>
    </location>
</feature>
<sequence length="563" mass="62057">MAGVLIGRPRNAVIVRLPFIASQASVGGSSSSSSSGRQGKGCDDPGPPSESQGAVVAMRASARAQMYARVYTHDQPRSCCGKPNWSRASSRTERGKRLRRARTHTRTPHPHCLGATIAQSEAGRGRVMPAVTCLRRRTRSVQRQSACGGAGGDENKSAAAASHKRASFTECETSVSPSKANAAETGRGSSDRTCSIRPGAHWPDRQQQGDEDRLTNADAQEDQWPPSMLTRRLIGHCDGVQRQTQVATSATPRHDDSGPDSTIAAEQQHPLRNMARHGIWAHRWAQQALQDDRHWVRMAAAGGGKHHCFGPMLKAILMRYADLPAHAAKRGRTIAFRVLTVAIQRCRTETLEVDDSSSSGKRQRTYSKQDSDREVRKQMAARRDGIGGVLKASTVGRTMPEEDECGKGLATVQSPYGRAASPKWACMLVSAKGLDRLLRNKQTHVDRHIHTEMRSTNICQLGKSTVRVRIGRRDGNSAFKSIHHWTGYATRCSHVPTWADTEARHQPASDSRGPPMEEVYIRMHAARAGPMRFADEKKIMRRRRASRRARGITLMRKLPHWAS</sequence>
<feature type="region of interest" description="Disordered" evidence="1">
    <location>
        <begin position="241"/>
        <end position="261"/>
    </location>
</feature>